<organism evidence="3">
    <name type="scientific">Enterobius vermicularis</name>
    <name type="common">Human pinworm</name>
    <dbReference type="NCBI Taxonomy" id="51028"/>
    <lineage>
        <taxon>Eukaryota</taxon>
        <taxon>Metazoa</taxon>
        <taxon>Ecdysozoa</taxon>
        <taxon>Nematoda</taxon>
        <taxon>Chromadorea</taxon>
        <taxon>Rhabditida</taxon>
        <taxon>Spirurina</taxon>
        <taxon>Oxyuridomorpha</taxon>
        <taxon>Oxyuroidea</taxon>
        <taxon>Oxyuridae</taxon>
        <taxon>Enterobius</taxon>
    </lineage>
</organism>
<sequence length="66" mass="7630">MGQSISAAHRKRCNGCNLMTEWTFRAHKILRAMSQCTIIVPTAESKSWNCSRRDAFRVDGIFRDRL</sequence>
<accession>A0A0N4V6K2</accession>
<gene>
    <name evidence="1" type="ORF">EVEC_LOCUS5499</name>
</gene>
<evidence type="ECO:0000313" key="1">
    <source>
        <dbReference type="EMBL" id="VDD90748.1"/>
    </source>
</evidence>
<proteinExistence type="predicted"/>
<reference evidence="1 2" key="2">
    <citation type="submission" date="2018-10" db="EMBL/GenBank/DDBJ databases">
        <authorList>
            <consortium name="Pathogen Informatics"/>
        </authorList>
    </citation>
    <scope>NUCLEOTIDE SEQUENCE [LARGE SCALE GENOMIC DNA]</scope>
</reference>
<name>A0A0N4V6K2_ENTVE</name>
<dbReference type="WBParaSite" id="EVEC_0000588801-mRNA-1">
    <property type="protein sequence ID" value="EVEC_0000588801-mRNA-1"/>
    <property type="gene ID" value="EVEC_0000588801"/>
</dbReference>
<dbReference type="EMBL" id="UXUI01008182">
    <property type="protein sequence ID" value="VDD90748.1"/>
    <property type="molecule type" value="Genomic_DNA"/>
</dbReference>
<dbReference type="Proteomes" id="UP000274131">
    <property type="component" value="Unassembled WGS sequence"/>
</dbReference>
<reference evidence="3" key="1">
    <citation type="submission" date="2017-02" db="UniProtKB">
        <authorList>
            <consortium name="WormBaseParasite"/>
        </authorList>
    </citation>
    <scope>IDENTIFICATION</scope>
</reference>
<protein>
    <submittedName>
        <fullName evidence="1 3">Uncharacterized protein</fullName>
    </submittedName>
</protein>
<keyword evidence="2" id="KW-1185">Reference proteome</keyword>
<evidence type="ECO:0000313" key="3">
    <source>
        <dbReference type="WBParaSite" id="EVEC_0000588801-mRNA-1"/>
    </source>
</evidence>
<dbReference type="AlphaFoldDB" id="A0A0N4V6K2"/>
<evidence type="ECO:0000313" key="2">
    <source>
        <dbReference type="Proteomes" id="UP000274131"/>
    </source>
</evidence>